<proteinExistence type="predicted"/>
<accession>A0AAD8PRQ2</accession>
<evidence type="ECO:0000256" key="1">
    <source>
        <dbReference type="SAM" id="MobiDB-lite"/>
    </source>
</evidence>
<dbReference type="EMBL" id="JAUUTY010000836">
    <property type="protein sequence ID" value="KAK1574566.1"/>
    <property type="molecule type" value="Genomic_DNA"/>
</dbReference>
<evidence type="ECO:0000313" key="2">
    <source>
        <dbReference type="EMBL" id="KAK1574566.1"/>
    </source>
</evidence>
<comment type="caution">
    <text evidence="2">The sequence shown here is derived from an EMBL/GenBank/DDBJ whole genome shotgun (WGS) entry which is preliminary data.</text>
</comment>
<sequence length="103" mass="11235">MGGAAPPHGGLPGAAGLRAGRMATQRGRRPDPAAADGLGRPGGEIDAVLVTLSDEQRVEPRFFPDNYEAWTDFFRRWYKRELAAYDGPPPPPARNNAAGRHRW</sequence>
<feature type="compositionally biased region" description="Low complexity" evidence="1">
    <location>
        <begin position="1"/>
        <end position="23"/>
    </location>
</feature>
<name>A0AAD8PRQ2_LOLMU</name>
<evidence type="ECO:0000313" key="3">
    <source>
        <dbReference type="Proteomes" id="UP001231189"/>
    </source>
</evidence>
<feature type="region of interest" description="Disordered" evidence="1">
    <location>
        <begin position="84"/>
        <end position="103"/>
    </location>
</feature>
<reference evidence="2" key="1">
    <citation type="submission" date="2023-07" db="EMBL/GenBank/DDBJ databases">
        <title>A chromosome-level genome assembly of Lolium multiflorum.</title>
        <authorList>
            <person name="Chen Y."/>
            <person name="Copetti D."/>
            <person name="Kolliker R."/>
            <person name="Studer B."/>
        </authorList>
    </citation>
    <scope>NUCLEOTIDE SEQUENCE</scope>
    <source>
        <strain evidence="2">02402/16</strain>
        <tissue evidence="2">Leaf</tissue>
    </source>
</reference>
<feature type="region of interest" description="Disordered" evidence="1">
    <location>
        <begin position="1"/>
        <end position="43"/>
    </location>
</feature>
<keyword evidence="3" id="KW-1185">Reference proteome</keyword>
<gene>
    <name evidence="2" type="ORF">QYE76_048134</name>
</gene>
<organism evidence="2 3">
    <name type="scientific">Lolium multiflorum</name>
    <name type="common">Italian ryegrass</name>
    <name type="synonym">Lolium perenne subsp. multiflorum</name>
    <dbReference type="NCBI Taxonomy" id="4521"/>
    <lineage>
        <taxon>Eukaryota</taxon>
        <taxon>Viridiplantae</taxon>
        <taxon>Streptophyta</taxon>
        <taxon>Embryophyta</taxon>
        <taxon>Tracheophyta</taxon>
        <taxon>Spermatophyta</taxon>
        <taxon>Magnoliopsida</taxon>
        <taxon>Liliopsida</taxon>
        <taxon>Poales</taxon>
        <taxon>Poaceae</taxon>
        <taxon>BOP clade</taxon>
        <taxon>Pooideae</taxon>
        <taxon>Poodae</taxon>
        <taxon>Poeae</taxon>
        <taxon>Poeae Chloroplast Group 2 (Poeae type)</taxon>
        <taxon>Loliodinae</taxon>
        <taxon>Loliinae</taxon>
        <taxon>Lolium</taxon>
    </lineage>
</organism>
<feature type="compositionally biased region" description="Low complexity" evidence="1">
    <location>
        <begin position="94"/>
        <end position="103"/>
    </location>
</feature>
<protein>
    <submittedName>
        <fullName evidence="2">Uncharacterized protein</fullName>
    </submittedName>
</protein>
<dbReference type="Proteomes" id="UP001231189">
    <property type="component" value="Unassembled WGS sequence"/>
</dbReference>
<dbReference type="AlphaFoldDB" id="A0AAD8PRQ2"/>